<feature type="transmembrane region" description="Helical" evidence="9">
    <location>
        <begin position="385"/>
        <end position="404"/>
    </location>
</feature>
<feature type="transmembrane region" description="Helical" evidence="9">
    <location>
        <begin position="89"/>
        <end position="107"/>
    </location>
</feature>
<comment type="subcellular location">
    <subcellularLocation>
        <location evidence="1">Cell inner membrane</location>
        <topology evidence="1">Multi-pass membrane protein</topology>
    </subcellularLocation>
</comment>
<comment type="caution">
    <text evidence="10">The sequence shown here is derived from an EMBL/GenBank/DDBJ whole genome shotgun (WGS) entry which is preliminary data.</text>
</comment>
<evidence type="ECO:0000256" key="1">
    <source>
        <dbReference type="ARBA" id="ARBA00004429"/>
    </source>
</evidence>
<proteinExistence type="predicted"/>
<dbReference type="PANTHER" id="PTHR35334:SF5">
    <property type="entry name" value="INNER MEMBRANE TRANSPORT PROTEIN YHJV"/>
    <property type="match status" value="1"/>
</dbReference>
<evidence type="ECO:0000256" key="9">
    <source>
        <dbReference type="SAM" id="Phobius"/>
    </source>
</evidence>
<keyword evidence="2" id="KW-0813">Transport</keyword>
<evidence type="ECO:0000256" key="8">
    <source>
        <dbReference type="SAM" id="MobiDB-lite"/>
    </source>
</evidence>
<feature type="compositionally biased region" description="Basic and acidic residues" evidence="8">
    <location>
        <begin position="21"/>
        <end position="41"/>
    </location>
</feature>
<accession>A0ABT1G2T2</accession>
<name>A0ABT1G2T2_9CORY</name>
<feature type="region of interest" description="Disordered" evidence="8">
    <location>
        <begin position="1"/>
        <end position="41"/>
    </location>
</feature>
<feature type="transmembrane region" description="Helical" evidence="9">
    <location>
        <begin position="181"/>
        <end position="198"/>
    </location>
</feature>
<evidence type="ECO:0000313" key="10">
    <source>
        <dbReference type="EMBL" id="MCP1388328.1"/>
    </source>
</evidence>
<dbReference type="RefSeq" id="WP_253578786.1">
    <property type="nucleotide sequence ID" value="NZ_JAMFTQ010000013.1"/>
</dbReference>
<dbReference type="InterPro" id="IPR018227">
    <property type="entry name" value="Amino_acid_transport_2"/>
</dbReference>
<keyword evidence="7 9" id="KW-0472">Membrane</keyword>
<feature type="transmembrane region" description="Helical" evidence="9">
    <location>
        <begin position="338"/>
        <end position="356"/>
    </location>
</feature>
<keyword evidence="11" id="KW-1185">Reference proteome</keyword>
<dbReference type="Gene3D" id="1.20.1740.10">
    <property type="entry name" value="Amino acid/polyamine transporter I"/>
    <property type="match status" value="1"/>
</dbReference>
<feature type="transmembrane region" description="Helical" evidence="9">
    <location>
        <begin position="288"/>
        <end position="311"/>
    </location>
</feature>
<dbReference type="EMBL" id="JAMFTQ010000013">
    <property type="protein sequence ID" value="MCP1388328.1"/>
    <property type="molecule type" value="Genomic_DNA"/>
</dbReference>
<feature type="transmembrane region" description="Helical" evidence="9">
    <location>
        <begin position="63"/>
        <end position="83"/>
    </location>
</feature>
<dbReference type="Pfam" id="PF03222">
    <property type="entry name" value="Trp_Tyr_perm"/>
    <property type="match status" value="1"/>
</dbReference>
<evidence type="ECO:0000256" key="7">
    <source>
        <dbReference type="ARBA" id="ARBA00023136"/>
    </source>
</evidence>
<dbReference type="PANTHER" id="PTHR35334">
    <property type="entry name" value="SERINE TRANSPORTER"/>
    <property type="match status" value="1"/>
</dbReference>
<feature type="transmembrane region" description="Helical" evidence="9">
    <location>
        <begin position="448"/>
        <end position="466"/>
    </location>
</feature>
<evidence type="ECO:0000313" key="11">
    <source>
        <dbReference type="Proteomes" id="UP001204000"/>
    </source>
</evidence>
<feature type="transmembrane region" description="Helical" evidence="9">
    <location>
        <begin position="205"/>
        <end position="225"/>
    </location>
</feature>
<feature type="transmembrane region" description="Helical" evidence="9">
    <location>
        <begin position="245"/>
        <end position="268"/>
    </location>
</feature>
<feature type="transmembrane region" description="Helical" evidence="9">
    <location>
        <begin position="143"/>
        <end position="161"/>
    </location>
</feature>
<reference evidence="10" key="1">
    <citation type="submission" date="2022-05" db="EMBL/GenBank/DDBJ databases">
        <title>Corynebacterium sp. TA-R-1 sp. nov., isolated from human feces.</title>
        <authorList>
            <person name="Shamsuzzaman M."/>
            <person name="Dahal R.H."/>
        </authorList>
    </citation>
    <scope>NUCLEOTIDE SEQUENCE</scope>
    <source>
        <strain evidence="10">TA-R-1</strain>
    </source>
</reference>
<gene>
    <name evidence="10" type="ORF">M5J20_09035</name>
</gene>
<protein>
    <submittedName>
        <fullName evidence="10">Amino acid permease</fullName>
    </submittedName>
</protein>
<sequence length="469" mass="50921">MSTVPGGSGSQTSTGSGDDLPELHSEEHLEQARDEFELDHLSDADREQIEEQAKTDSVPDGSVMSWAMTLFGTAVGAGILFLPLDAGTFGFWPLVVATLFIGPLVFFSHRTYARIVSGSPIPGMDVLQVVTALTGRKRGFATALVYWFAVYPTVLIYAISITNTVDSFIANQFNGPEISRWVLAPICVGILTGAFAFGQKITLTIANFLVYPLIIALAGVSLYLIPRWDIASFMSYESDTPIWQSLLLLLPVLVFSFSHMAALSQLALDVQKKHDNDVAKTEKDVTKIELIAVTALVLFTMFFVWSCAFSLGADGLDAAAEQNIPVLSYLANETGTPLLAWLSPIVAICAIASSYFGHMLGTEEGTTYLLRVAAPDFAQRVNENALRWMINIFVFVTGTLIAVFNPSIMTLISVVGGVFVAFLVYIVPTLLFRKATAYKHYANRPDTIFVGVMGIVIVAVTIWDIVAGS</sequence>
<evidence type="ECO:0000256" key="4">
    <source>
        <dbReference type="ARBA" id="ARBA00022519"/>
    </source>
</evidence>
<evidence type="ECO:0000256" key="3">
    <source>
        <dbReference type="ARBA" id="ARBA00022475"/>
    </source>
</evidence>
<feature type="transmembrane region" description="Helical" evidence="9">
    <location>
        <begin position="410"/>
        <end position="427"/>
    </location>
</feature>
<evidence type="ECO:0000256" key="2">
    <source>
        <dbReference type="ARBA" id="ARBA00022448"/>
    </source>
</evidence>
<keyword evidence="3" id="KW-1003">Cell membrane</keyword>
<evidence type="ECO:0000256" key="5">
    <source>
        <dbReference type="ARBA" id="ARBA00022692"/>
    </source>
</evidence>
<evidence type="ECO:0000256" key="6">
    <source>
        <dbReference type="ARBA" id="ARBA00022989"/>
    </source>
</evidence>
<keyword evidence="5 9" id="KW-0812">Transmembrane</keyword>
<dbReference type="Proteomes" id="UP001204000">
    <property type="component" value="Unassembled WGS sequence"/>
</dbReference>
<keyword evidence="6 9" id="KW-1133">Transmembrane helix</keyword>
<feature type="compositionally biased region" description="Low complexity" evidence="8">
    <location>
        <begin position="1"/>
        <end position="17"/>
    </location>
</feature>
<organism evidence="10 11">
    <name type="scientific">Corynebacterium stercoris</name>
    <dbReference type="NCBI Taxonomy" id="2943490"/>
    <lineage>
        <taxon>Bacteria</taxon>
        <taxon>Bacillati</taxon>
        <taxon>Actinomycetota</taxon>
        <taxon>Actinomycetes</taxon>
        <taxon>Mycobacteriales</taxon>
        <taxon>Corynebacteriaceae</taxon>
        <taxon>Corynebacterium</taxon>
    </lineage>
</organism>
<keyword evidence="4" id="KW-0997">Cell inner membrane</keyword>